<protein>
    <recommendedName>
        <fullName evidence="9 10">tRNA-splicing endonuclease subunit Sen34</fullName>
        <ecNumber evidence="3 10">4.6.1.16</ecNumber>
    </recommendedName>
</protein>
<dbReference type="GO" id="GO:0000213">
    <property type="term" value="F:tRNA-intron lyase activity"/>
    <property type="evidence" value="ECO:0007669"/>
    <property type="project" value="UniProtKB-UniRule"/>
</dbReference>
<feature type="domain" description="TSEN34 N-terminal" evidence="13">
    <location>
        <begin position="22"/>
        <end position="86"/>
    </location>
</feature>
<dbReference type="InterPro" id="IPR016690">
    <property type="entry name" value="TSEN34"/>
</dbReference>
<evidence type="ECO:0000256" key="8">
    <source>
        <dbReference type="ARBA" id="ARBA00064779"/>
    </source>
</evidence>
<dbReference type="OrthoDB" id="48041at2759"/>
<evidence type="ECO:0000256" key="11">
    <source>
        <dbReference type="PIRSR" id="PIRSR017250-50"/>
    </source>
</evidence>
<dbReference type="InterPro" id="IPR036167">
    <property type="entry name" value="tRNA_intron_Endo_cat-like_sf"/>
</dbReference>
<dbReference type="NCBIfam" id="TIGR00324">
    <property type="entry name" value="endA"/>
    <property type="match status" value="1"/>
</dbReference>
<dbReference type="GO" id="GO:0000379">
    <property type="term" value="P:tRNA-type intron splice site recognition and cleavage"/>
    <property type="evidence" value="ECO:0007669"/>
    <property type="project" value="UniProtKB-UniRule"/>
</dbReference>
<evidence type="ECO:0000256" key="1">
    <source>
        <dbReference type="ARBA" id="ARBA00004604"/>
    </source>
</evidence>
<evidence type="ECO:0000313" key="15">
    <source>
        <dbReference type="Proteomes" id="UP000261540"/>
    </source>
</evidence>
<dbReference type="CTD" id="79042"/>
<reference evidence="14" key="2">
    <citation type="submission" date="2025-09" db="UniProtKB">
        <authorList>
            <consortium name="Ensembl"/>
        </authorList>
    </citation>
    <scope>IDENTIFICATION</scope>
</reference>
<feature type="active site" evidence="11">
    <location>
        <position position="235"/>
    </location>
</feature>
<dbReference type="GO" id="GO:0005730">
    <property type="term" value="C:nucleolus"/>
    <property type="evidence" value="ECO:0007669"/>
    <property type="project" value="UniProtKB-SubCell"/>
</dbReference>
<evidence type="ECO:0000256" key="4">
    <source>
        <dbReference type="ARBA" id="ARBA00022664"/>
    </source>
</evidence>
<keyword evidence="4" id="KW-0507">mRNA processing</keyword>
<evidence type="ECO:0000259" key="13">
    <source>
        <dbReference type="Pfam" id="PF26577"/>
    </source>
</evidence>
<dbReference type="Pfam" id="PF01974">
    <property type="entry name" value="tRNA_int_endo"/>
    <property type="match status" value="1"/>
</dbReference>
<dbReference type="AlphaFoldDB" id="A0A3B3SYP4"/>
<dbReference type="Gene3D" id="3.40.1350.10">
    <property type="match status" value="1"/>
</dbReference>
<evidence type="ECO:0000256" key="3">
    <source>
        <dbReference type="ARBA" id="ARBA00012573"/>
    </source>
</evidence>
<keyword evidence="6 10" id="KW-0456">Lyase</keyword>
<dbReference type="PANTHER" id="PTHR13070:SF0">
    <property type="entry name" value="TRNA-SPLICING ENDONUCLEASE SUBUNIT SEN34"/>
    <property type="match status" value="1"/>
</dbReference>
<comment type="subunit">
    <text evidence="8">tRNA splicing endonuclease is a heterotetramer composed of TSEN2, TSEN15, TSEN34/LENG5 and TSEN54. tRNA splicing endonuclease complex also contains proteins of the pre-mRNA 3'-end processing machinery such as CLP1, CPSF1, CPSF4 and CSTF2.</text>
</comment>
<proteinExistence type="inferred from homology"/>
<dbReference type="STRING" id="1676925.ENSPKIP00000035897"/>
<dbReference type="EC" id="4.6.1.16" evidence="3 10"/>
<evidence type="ECO:0000256" key="5">
    <source>
        <dbReference type="ARBA" id="ARBA00022694"/>
    </source>
</evidence>
<evidence type="ECO:0000256" key="6">
    <source>
        <dbReference type="ARBA" id="ARBA00023239"/>
    </source>
</evidence>
<keyword evidence="5 10" id="KW-0819">tRNA processing</keyword>
<dbReference type="CDD" id="cd22363">
    <property type="entry name" value="tRNA-intron_lyase_C"/>
    <property type="match status" value="1"/>
</dbReference>
<organism evidence="14 15">
    <name type="scientific">Paramormyrops kingsleyae</name>
    <dbReference type="NCBI Taxonomy" id="1676925"/>
    <lineage>
        <taxon>Eukaryota</taxon>
        <taxon>Metazoa</taxon>
        <taxon>Chordata</taxon>
        <taxon>Craniata</taxon>
        <taxon>Vertebrata</taxon>
        <taxon>Euteleostomi</taxon>
        <taxon>Actinopterygii</taxon>
        <taxon>Neopterygii</taxon>
        <taxon>Teleostei</taxon>
        <taxon>Osteoglossocephala</taxon>
        <taxon>Osteoglossomorpha</taxon>
        <taxon>Osteoglossiformes</taxon>
        <taxon>Mormyridae</taxon>
        <taxon>Paramormyrops</taxon>
    </lineage>
</organism>
<keyword evidence="7 10" id="KW-0539">Nucleus</keyword>
<dbReference type="SUPFAM" id="SSF53032">
    <property type="entry name" value="tRNA-intron endonuclease catalytic domain-like"/>
    <property type="match status" value="1"/>
</dbReference>
<dbReference type="InterPro" id="IPR006676">
    <property type="entry name" value="tRNA_splic"/>
</dbReference>
<comment type="similarity">
    <text evidence="2 10">Belongs to the tRNA-intron endonuclease family.</text>
</comment>
<dbReference type="GO" id="GO:0000214">
    <property type="term" value="C:tRNA-intron endonuclease complex"/>
    <property type="evidence" value="ECO:0007669"/>
    <property type="project" value="UniProtKB-UniRule"/>
</dbReference>
<dbReference type="GO" id="GO:0003676">
    <property type="term" value="F:nucleic acid binding"/>
    <property type="evidence" value="ECO:0007669"/>
    <property type="project" value="InterPro"/>
</dbReference>
<dbReference type="KEGG" id="pki:111849866"/>
<dbReference type="PANTHER" id="PTHR13070">
    <property type="entry name" value="TRNA-SPLICING ENDONUCLEASE SUBUNIT SEN34-RELATED"/>
    <property type="match status" value="1"/>
</dbReference>
<comment type="function">
    <text evidence="10">Constitutes one of the two catalytic subunit of the tRNA-splicing endonuclease complex, a complex responsible for identification and cleavage of the splice sites in pre-tRNA. It cleaves pre-tRNA at the 5'- and 3'-splice sites to release the intron. The products are an intron and two tRNA half-molecules bearing 2',3'-cyclic phosphate and 5'-OH termini. There are no conserved sequences at the splice sites, but the intron is invariably located at the same site in the gene, placing the splice sites an invariant distance from the constant structural features of the tRNA body.</text>
</comment>
<evidence type="ECO:0000256" key="2">
    <source>
        <dbReference type="ARBA" id="ARBA00008078"/>
    </source>
</evidence>
<evidence type="ECO:0000259" key="12">
    <source>
        <dbReference type="Pfam" id="PF01974"/>
    </source>
</evidence>
<sequence>MAAAGRGDAGADPASNPGTVAVCFCESTPLLWRAGDVRTARQTGVVGTLMGSLARQPRQNCRLGRPLELLREEARLLADAGRAVLLSSSRPKSTGAANPELVKQHQEQMDQSYSEQSQLAQQDKKAVLLRVMADKKQGSNQSDQALQERLLALDHGFTFPRTAMAVQLNTARAGMSYGPEELRFLAADSLSPRDERQEARYRVFRDLRRRGFYLTTGGKFGGDYLVYPGDPLRFHAHFIAICLPMDEALSLCDLLALSRLGANVKKTVLLCSPGAEPEEVLYTSLQWSGMV</sequence>
<dbReference type="GO" id="GO:0006397">
    <property type="term" value="P:mRNA processing"/>
    <property type="evidence" value="ECO:0007669"/>
    <property type="project" value="UniProtKB-KW"/>
</dbReference>
<dbReference type="Pfam" id="PF26577">
    <property type="entry name" value="TSEN34_N"/>
    <property type="match status" value="1"/>
</dbReference>
<feature type="active site" evidence="11">
    <location>
        <position position="266"/>
    </location>
</feature>
<feature type="domain" description="tRNA intron endonuclease catalytic" evidence="12">
    <location>
        <begin position="199"/>
        <end position="273"/>
    </location>
</feature>
<dbReference type="Ensembl" id="ENSPKIT00000016837.1">
    <property type="protein sequence ID" value="ENSPKIP00000035897.1"/>
    <property type="gene ID" value="ENSPKIG00000014674.1"/>
</dbReference>
<dbReference type="GeneTree" id="ENSGT00390000003912"/>
<dbReference type="FunFam" id="3.40.1350.10:FF:000002">
    <property type="entry name" value="tRNA-splicing endonuclease subunit Sen34"/>
    <property type="match status" value="1"/>
</dbReference>
<evidence type="ECO:0000256" key="7">
    <source>
        <dbReference type="ARBA" id="ARBA00023242"/>
    </source>
</evidence>
<accession>A0A3B3SYP4</accession>
<feature type="active site" evidence="11">
    <location>
        <position position="227"/>
    </location>
</feature>
<evidence type="ECO:0000256" key="9">
    <source>
        <dbReference type="ARBA" id="ARBA00070870"/>
    </source>
</evidence>
<dbReference type="InterPro" id="IPR006677">
    <property type="entry name" value="tRNA_intron_Endonuc_cat-like"/>
</dbReference>
<keyword evidence="15" id="KW-1185">Reference proteome</keyword>
<reference evidence="14" key="1">
    <citation type="submission" date="2025-08" db="UniProtKB">
        <authorList>
            <consortium name="Ensembl"/>
        </authorList>
    </citation>
    <scope>IDENTIFICATION</scope>
</reference>
<dbReference type="PIRSF" id="PIRSF017250">
    <property type="entry name" value="tRNA_splic_SEN34"/>
    <property type="match status" value="1"/>
</dbReference>
<dbReference type="Proteomes" id="UP000261540">
    <property type="component" value="Unplaced"/>
</dbReference>
<evidence type="ECO:0000313" key="14">
    <source>
        <dbReference type="Ensembl" id="ENSPKIP00000035897.1"/>
    </source>
</evidence>
<dbReference type="InterPro" id="IPR059049">
    <property type="entry name" value="TSEN34_N"/>
</dbReference>
<dbReference type="InterPro" id="IPR011856">
    <property type="entry name" value="tRNA_endonuc-like_dom_sf"/>
</dbReference>
<name>A0A3B3SYP4_9TELE</name>
<evidence type="ECO:0000256" key="10">
    <source>
        <dbReference type="PIRNR" id="PIRNR017250"/>
    </source>
</evidence>
<comment type="subcellular location">
    <subcellularLocation>
        <location evidence="1">Nucleus</location>
        <location evidence="1">Nucleolus</location>
    </subcellularLocation>
</comment>